<feature type="transmembrane region" description="Helical" evidence="1">
    <location>
        <begin position="47"/>
        <end position="67"/>
    </location>
</feature>
<organism evidence="2 3">
    <name type="scientific">Leptospira langatensis</name>
    <dbReference type="NCBI Taxonomy" id="2484983"/>
    <lineage>
        <taxon>Bacteria</taxon>
        <taxon>Pseudomonadati</taxon>
        <taxon>Spirochaetota</taxon>
        <taxon>Spirochaetia</taxon>
        <taxon>Leptospirales</taxon>
        <taxon>Leptospiraceae</taxon>
        <taxon>Leptospira</taxon>
    </lineage>
</organism>
<sequence length="247" mass="28059">MRNFIPLSLAQQIPNWTLGVTVLIPFFLLEVVRGATNRKHPSRGIRFAEALLLSYLLYSAFACKMIVVTGNISVYRPLLAYHILIAYAAFYCGSAVLLLISTIQKTEGNRKFMALIMTIGIAYGLCVALLFIYLLPIFGIFKGYLSSIGVLGWAIHWAIILVDYGALEISQVPSVLDERPILLKVFAPSLRLLQRFFCPNDYSERLRKERAALVEQIMLYDLDLRENANLSRQARYERVGERFALFL</sequence>
<evidence type="ECO:0008006" key="4">
    <source>
        <dbReference type="Google" id="ProtNLM"/>
    </source>
</evidence>
<keyword evidence="1" id="KW-0812">Transmembrane</keyword>
<feature type="transmembrane region" description="Helical" evidence="1">
    <location>
        <begin position="112"/>
        <end position="138"/>
    </location>
</feature>
<name>A0A5R2ATU6_9LEPT</name>
<keyword evidence="1" id="KW-1133">Transmembrane helix</keyword>
<gene>
    <name evidence="2" type="ORF">EHO57_14060</name>
</gene>
<evidence type="ECO:0000313" key="3">
    <source>
        <dbReference type="Proteomes" id="UP000297946"/>
    </source>
</evidence>
<feature type="transmembrane region" description="Helical" evidence="1">
    <location>
        <begin position="144"/>
        <end position="162"/>
    </location>
</feature>
<dbReference type="AlphaFoldDB" id="A0A5R2ATU6"/>
<proteinExistence type="predicted"/>
<dbReference type="Proteomes" id="UP000297946">
    <property type="component" value="Unassembled WGS sequence"/>
</dbReference>
<reference evidence="2 3" key="1">
    <citation type="journal article" date="2019" name="PLoS Negl. Trop. Dis.">
        <title>Revisiting the worldwide diversity of Leptospira species in the environment.</title>
        <authorList>
            <person name="Vincent A.T."/>
            <person name="Schiettekatte O."/>
            <person name="Bourhy P."/>
            <person name="Veyrier F.J."/>
            <person name="Picardeau M."/>
        </authorList>
    </citation>
    <scope>NUCLEOTIDE SEQUENCE [LARGE SCALE GENOMIC DNA]</scope>
    <source>
        <strain evidence="2 3">SSW18</strain>
    </source>
</reference>
<evidence type="ECO:0000313" key="2">
    <source>
        <dbReference type="EMBL" id="TGJ99879.1"/>
    </source>
</evidence>
<feature type="transmembrane region" description="Helical" evidence="1">
    <location>
        <begin position="16"/>
        <end position="35"/>
    </location>
</feature>
<accession>A0A5R2ATU6</accession>
<keyword evidence="1" id="KW-0472">Membrane</keyword>
<evidence type="ECO:0000256" key="1">
    <source>
        <dbReference type="SAM" id="Phobius"/>
    </source>
</evidence>
<feature type="transmembrane region" description="Helical" evidence="1">
    <location>
        <begin position="79"/>
        <end position="100"/>
    </location>
</feature>
<dbReference type="EMBL" id="RQER01000008">
    <property type="protein sequence ID" value="TGJ99879.1"/>
    <property type="molecule type" value="Genomic_DNA"/>
</dbReference>
<protein>
    <recommendedName>
        <fullName evidence="4">Histidine kinase N-terminal 7TM region domain-containing protein</fullName>
    </recommendedName>
</protein>
<comment type="caution">
    <text evidence="2">The sequence shown here is derived from an EMBL/GenBank/DDBJ whole genome shotgun (WGS) entry which is preliminary data.</text>
</comment>